<sequence>MSVLSRPAILLASASVAAGLLIAPAAAYAADTTTDLSAAQMKAAVQAVAAATDTASAQGWASDLDLNITFGGTTATGWQTIVTDREHGLLTASFAVQGQPATSVFLDEGAGGYESISDDSRTKAALKMIGRPTATYTFTADPTLTLADDAPSPLELVSPVAGAGTGAGTKTVHDDGSVDYVFTDTTVGTVTLHTDASSVLTAASTEFKEDEATLSQQIDYRYGPQTVTLPEAGTTVDAKTFAKGLAYLDMSGMVRTAAVSGAADTRRAAKGGKIKVATLRKLVRRDASETDQAAGGVDVVKVKNITSGVRVYATNPWTKKSVAYTVTASGRKVLVKKA</sequence>
<evidence type="ECO:0000313" key="3">
    <source>
        <dbReference type="Proteomes" id="UP001597183"/>
    </source>
</evidence>
<keyword evidence="1" id="KW-0732">Signal</keyword>
<feature type="chain" id="PRO_5047147972" evidence="1">
    <location>
        <begin position="30"/>
        <end position="338"/>
    </location>
</feature>
<protein>
    <submittedName>
        <fullName evidence="2">Uncharacterized protein</fullName>
    </submittedName>
</protein>
<accession>A0ABW4A6G4</accession>
<evidence type="ECO:0000256" key="1">
    <source>
        <dbReference type="SAM" id="SignalP"/>
    </source>
</evidence>
<dbReference type="RefSeq" id="WP_317786299.1">
    <property type="nucleotide sequence ID" value="NZ_AP028461.1"/>
</dbReference>
<keyword evidence="3" id="KW-1185">Reference proteome</keyword>
<reference evidence="3" key="1">
    <citation type="journal article" date="2019" name="Int. J. Syst. Evol. Microbiol.">
        <title>The Global Catalogue of Microorganisms (GCM) 10K type strain sequencing project: providing services to taxonomists for standard genome sequencing and annotation.</title>
        <authorList>
            <consortium name="The Broad Institute Genomics Platform"/>
            <consortium name="The Broad Institute Genome Sequencing Center for Infectious Disease"/>
            <person name="Wu L."/>
            <person name="Ma J."/>
        </authorList>
    </citation>
    <scope>NUCLEOTIDE SEQUENCE [LARGE SCALE GENOMIC DNA]</scope>
    <source>
        <strain evidence="3">CCM 7526</strain>
    </source>
</reference>
<proteinExistence type="predicted"/>
<dbReference type="Proteomes" id="UP001597183">
    <property type="component" value="Unassembled WGS sequence"/>
</dbReference>
<comment type="caution">
    <text evidence="2">The sequence shown here is derived from an EMBL/GenBank/DDBJ whole genome shotgun (WGS) entry which is preliminary data.</text>
</comment>
<feature type="signal peptide" evidence="1">
    <location>
        <begin position="1"/>
        <end position="29"/>
    </location>
</feature>
<evidence type="ECO:0000313" key="2">
    <source>
        <dbReference type="EMBL" id="MFD1365943.1"/>
    </source>
</evidence>
<organism evidence="2 3">
    <name type="scientific">Actinoplanes sichuanensis</name>
    <dbReference type="NCBI Taxonomy" id="512349"/>
    <lineage>
        <taxon>Bacteria</taxon>
        <taxon>Bacillati</taxon>
        <taxon>Actinomycetota</taxon>
        <taxon>Actinomycetes</taxon>
        <taxon>Micromonosporales</taxon>
        <taxon>Micromonosporaceae</taxon>
        <taxon>Actinoplanes</taxon>
    </lineage>
</organism>
<dbReference type="EMBL" id="JBHTMK010000014">
    <property type="protein sequence ID" value="MFD1365943.1"/>
    <property type="molecule type" value="Genomic_DNA"/>
</dbReference>
<gene>
    <name evidence="2" type="ORF">ACFQ5G_11360</name>
</gene>
<name>A0ABW4A6G4_9ACTN</name>